<proteinExistence type="predicted"/>
<feature type="domain" description="DUF7409" evidence="2">
    <location>
        <begin position="72"/>
        <end position="109"/>
    </location>
</feature>
<dbReference type="InterPro" id="IPR055832">
    <property type="entry name" value="DUF7409"/>
</dbReference>
<reference evidence="6" key="1">
    <citation type="submission" date="2017-10" db="EMBL/GenBank/DDBJ databases">
        <title>Phenotypic and genomic properties of facultatively anaerobic sulfur-reducing natronoarchaea from hypersaline soda lakes.</title>
        <authorList>
            <person name="Sorokin D.Y."/>
            <person name="Kublanov I.V."/>
            <person name="Roman P."/>
            <person name="Sinninghe Damste J.S."/>
            <person name="Golyshin P.N."/>
            <person name="Rojo D."/>
            <person name="Ciordia S."/>
            <person name="Mena Md.C."/>
            <person name="Ferrer M."/>
            <person name="Messina E."/>
            <person name="Smedile F."/>
            <person name="La Spada G."/>
            <person name="La Cono V."/>
            <person name="Yakimov M.M."/>
        </authorList>
    </citation>
    <scope>NUCLEOTIDE SEQUENCE [LARGE SCALE GENOMIC DNA]</scope>
    <source>
        <strain evidence="6">AArc1</strain>
    </source>
</reference>
<organism evidence="4 5">
    <name type="scientific">Natrarchaeobaculum sulfurireducens</name>
    <dbReference type="NCBI Taxonomy" id="2044521"/>
    <lineage>
        <taxon>Archaea</taxon>
        <taxon>Methanobacteriati</taxon>
        <taxon>Methanobacteriota</taxon>
        <taxon>Stenosarchaea group</taxon>
        <taxon>Halobacteria</taxon>
        <taxon>Halobacteriales</taxon>
        <taxon>Natrialbaceae</taxon>
        <taxon>Natrarchaeobaculum</taxon>
    </lineage>
</organism>
<reference evidence="5" key="2">
    <citation type="submission" date="2018-02" db="EMBL/GenBank/DDBJ databases">
        <title>Phenotypic and genomic properties of facultatively anaerobic sulfur-reducing natronoarchaea from hypersaline soda lakes.</title>
        <authorList>
            <person name="Sorokin D.Y."/>
            <person name="Kublanov I.V."/>
            <person name="Roman P."/>
            <person name="Sinninghe Damste J.S."/>
            <person name="Golyshin P.N."/>
            <person name="Rojo D."/>
            <person name="Ciordia S."/>
            <person name="Mena M.D.C."/>
            <person name="Ferrer M."/>
            <person name="Messina E."/>
            <person name="Smedile F."/>
            <person name="La Spada G."/>
            <person name="La Cono V."/>
            <person name="Yakimov M.M."/>
        </authorList>
    </citation>
    <scope>NUCLEOTIDE SEQUENCE [LARGE SCALE GENOMIC DNA]</scope>
    <source>
        <strain evidence="5">AArc-Mg</strain>
    </source>
</reference>
<dbReference type="Gene3D" id="1.10.150.20">
    <property type="entry name" value="5' to 3' exonuclease, C-terminal subdomain"/>
    <property type="match status" value="1"/>
</dbReference>
<dbReference type="Proteomes" id="UP000258613">
    <property type="component" value="Chromosome"/>
</dbReference>
<evidence type="ECO:0000256" key="1">
    <source>
        <dbReference type="SAM" id="MobiDB-lite"/>
    </source>
</evidence>
<evidence type="ECO:0000313" key="3">
    <source>
        <dbReference type="EMBL" id="AXR78869.1"/>
    </source>
</evidence>
<evidence type="ECO:0000259" key="2">
    <source>
        <dbReference type="Pfam" id="PF24158"/>
    </source>
</evidence>
<feature type="region of interest" description="Disordered" evidence="1">
    <location>
        <begin position="1"/>
        <end position="83"/>
    </location>
</feature>
<protein>
    <submittedName>
        <fullName evidence="4">Transcriptional regulator, contains HTH domain</fullName>
    </submittedName>
</protein>
<keyword evidence="5" id="KW-1185">Reference proteome</keyword>
<dbReference type="GO" id="GO:0000166">
    <property type="term" value="F:nucleotide binding"/>
    <property type="evidence" value="ECO:0007669"/>
    <property type="project" value="InterPro"/>
</dbReference>
<dbReference type="AlphaFoldDB" id="A0A346PNJ0"/>
<evidence type="ECO:0000313" key="6">
    <source>
        <dbReference type="Proteomes" id="UP000258707"/>
    </source>
</evidence>
<evidence type="ECO:0000313" key="5">
    <source>
        <dbReference type="Proteomes" id="UP000258613"/>
    </source>
</evidence>
<gene>
    <name evidence="3" type="ORF">AArc1_2554</name>
    <name evidence="4" type="ORF">AArcMg_1069</name>
</gene>
<dbReference type="EMBL" id="CP027033">
    <property type="protein sequence ID" value="AXR81085.1"/>
    <property type="molecule type" value="Genomic_DNA"/>
</dbReference>
<dbReference type="SUPFAM" id="SSF47794">
    <property type="entry name" value="Rad51 N-terminal domain-like"/>
    <property type="match status" value="1"/>
</dbReference>
<evidence type="ECO:0000313" key="4">
    <source>
        <dbReference type="EMBL" id="AXR81085.1"/>
    </source>
</evidence>
<accession>A0A346PH74</accession>
<sequence>MNRVSEKFASADPETGESAGYEVTADVGSDADSHRRSRSERDGDEGSLTRLVFGMGSTPERVASRIRQDEQETLEEAGLDPDDVSSKEYSYRMLLDAGVEESVADALRRRLSLPWSFETDGDLDRRSTEVRGLGEAERAWIAASEDERWQAFEHAGAGRTEPAGDDRTGRPCPRPTPVTAVAGVGPDDADVLADAGIISAERLATVDANEVARLLELDVLHVRTWRYNARELLE</sequence>
<dbReference type="InterPro" id="IPR010995">
    <property type="entry name" value="DNA_repair_Rad51/TF_NusA_a-hlx"/>
</dbReference>
<name>A0A346PNJ0_9EURY</name>
<dbReference type="Proteomes" id="UP000258707">
    <property type="component" value="Chromosome"/>
</dbReference>
<dbReference type="KEGG" id="nag:AArcMg_1069"/>
<dbReference type="OrthoDB" id="170608at2157"/>
<feature type="compositionally biased region" description="Acidic residues" evidence="1">
    <location>
        <begin position="71"/>
        <end position="83"/>
    </location>
</feature>
<dbReference type="Pfam" id="PF24158">
    <property type="entry name" value="DUF7409"/>
    <property type="match status" value="1"/>
</dbReference>
<dbReference type="KEGG" id="nan:AArc1_2554"/>
<reference evidence="4" key="3">
    <citation type="journal article" date="2019" name="Int. J. Syst. Evol. Microbiol.">
        <title>Natronolimnobius sulfurireducens sp. nov. and Halalkaliarchaeum desulfuricum gen. nov., sp. nov., the first sulfur-respiring alkaliphilic haloarchaea from hypersaline alkaline lakes.</title>
        <authorList>
            <person name="Sorokin D.Y."/>
            <person name="Yakimov M."/>
            <person name="Messina E."/>
            <person name="Merkel A.Y."/>
            <person name="Bale N.J."/>
            <person name="Sinninghe Damste J.S."/>
        </authorList>
    </citation>
    <scope>NUCLEOTIDE SEQUENCE</scope>
    <source>
        <strain evidence="4">AArc-Mg</strain>
        <strain evidence="3">AArc1</strain>
    </source>
</reference>
<dbReference type="EMBL" id="CP024047">
    <property type="protein sequence ID" value="AXR78869.1"/>
    <property type="molecule type" value="Genomic_DNA"/>
</dbReference>
<accession>A0A346PNJ0</accession>